<keyword evidence="1" id="KW-0812">Transmembrane</keyword>
<dbReference type="RefSeq" id="WP_152947268.1">
    <property type="nucleotide sequence ID" value="NZ_WHYR01000030.1"/>
</dbReference>
<sequence>MNKWLERINRLLHPHRARQEKLMSRMTEYRELSSLAMEIGDRTTYAMLQREMNEMFCEYLAWCFLDGIGFLIPHALFMWLLSLKFRVISLPAIGSEVNIIIWYPLLAIMFYLLRWRWRKRQTRTPGMITG</sequence>
<organism evidence="2 3">
    <name type="scientific">Desulfofundulus thermobenzoicus</name>
    <dbReference type="NCBI Taxonomy" id="29376"/>
    <lineage>
        <taxon>Bacteria</taxon>
        <taxon>Bacillati</taxon>
        <taxon>Bacillota</taxon>
        <taxon>Clostridia</taxon>
        <taxon>Eubacteriales</taxon>
        <taxon>Peptococcaceae</taxon>
        <taxon>Desulfofundulus</taxon>
    </lineage>
</organism>
<keyword evidence="1" id="KW-1133">Transmembrane helix</keyword>
<feature type="transmembrane region" description="Helical" evidence="1">
    <location>
        <begin position="93"/>
        <end position="113"/>
    </location>
</feature>
<comment type="caution">
    <text evidence="2">The sequence shown here is derived from an EMBL/GenBank/DDBJ whole genome shotgun (WGS) entry which is preliminary data.</text>
</comment>
<feature type="transmembrane region" description="Helical" evidence="1">
    <location>
        <begin position="59"/>
        <end position="81"/>
    </location>
</feature>
<name>A0A6N7IUP0_9FIRM</name>
<protein>
    <submittedName>
        <fullName evidence="2">Uncharacterized protein</fullName>
    </submittedName>
</protein>
<reference evidence="2 3" key="1">
    <citation type="submission" date="2019-10" db="EMBL/GenBank/DDBJ databases">
        <title>Comparative genomics of sulfur disproportionating microorganisms.</title>
        <authorList>
            <person name="Ward L.M."/>
            <person name="Bertran E."/>
            <person name="Johnston D."/>
        </authorList>
    </citation>
    <scope>NUCLEOTIDE SEQUENCE [LARGE SCALE GENOMIC DNA]</scope>
    <source>
        <strain evidence="2 3">DSM 14055</strain>
    </source>
</reference>
<accession>A0A6N7IUP0</accession>
<dbReference type="Proteomes" id="UP000441717">
    <property type="component" value="Unassembled WGS sequence"/>
</dbReference>
<dbReference type="EMBL" id="WHYR01000030">
    <property type="protein sequence ID" value="MQL52838.1"/>
    <property type="molecule type" value="Genomic_DNA"/>
</dbReference>
<evidence type="ECO:0000313" key="2">
    <source>
        <dbReference type="EMBL" id="MQL52838.1"/>
    </source>
</evidence>
<evidence type="ECO:0000313" key="3">
    <source>
        <dbReference type="Proteomes" id="UP000441717"/>
    </source>
</evidence>
<keyword evidence="3" id="KW-1185">Reference proteome</keyword>
<keyword evidence="1" id="KW-0472">Membrane</keyword>
<proteinExistence type="predicted"/>
<evidence type="ECO:0000256" key="1">
    <source>
        <dbReference type="SAM" id="Phobius"/>
    </source>
</evidence>
<dbReference type="AlphaFoldDB" id="A0A6N7IUP0"/>
<gene>
    <name evidence="2" type="ORF">GFC01_11325</name>
</gene>
<dbReference type="OrthoDB" id="1807841at2"/>